<name>A0AB33BUQ8_MICA7</name>
<proteinExistence type="predicted"/>
<dbReference type="Proteomes" id="UP000192439">
    <property type="component" value="Chromosome"/>
</dbReference>
<dbReference type="AlphaFoldDB" id="A0AB33BUQ8"/>
<dbReference type="EMBL" id="CP020771">
    <property type="protein sequence ID" value="ARI81599.1"/>
    <property type="molecule type" value="Genomic_DNA"/>
</dbReference>
<evidence type="ECO:0000313" key="2">
    <source>
        <dbReference type="Proteomes" id="UP000192439"/>
    </source>
</evidence>
<gene>
    <name evidence="1" type="ORF">BH695_2318</name>
</gene>
<keyword evidence="2" id="KW-1185">Reference proteome</keyword>
<accession>A0AB33BUQ8</accession>
<sequence length="71" mass="8097">MNWGVEKLSHHPITLSPQNPITPKPYLLPFAYCLLPPDICDKLKKQGYNLSTIEDFLLTIFGIFICNSSIF</sequence>
<evidence type="ECO:0000313" key="1">
    <source>
        <dbReference type="EMBL" id="ARI81599.1"/>
    </source>
</evidence>
<reference evidence="1 2" key="1">
    <citation type="journal article" date="2018" name="Harmful Algae">
        <title>The highly heterogeneous methylated genomes and diverse restriction-modification systems of bloom-forming Microcystis.</title>
        <authorList>
            <person name="Zhao L."/>
            <person name="Song Y."/>
            <person name="Li L."/>
            <person name="Gan N."/>
            <person name="Brand J.J."/>
            <person name="Song L."/>
        </authorList>
    </citation>
    <scope>NUCLEOTIDE SEQUENCE [LARGE SCALE GENOMIC DNA]</scope>
    <source>
        <strain evidence="1 2">PCC 7806SL</strain>
    </source>
</reference>
<protein>
    <submittedName>
        <fullName evidence="1">Uncharacterized protein</fullName>
    </submittedName>
</protein>
<organism evidence="1 2">
    <name type="scientific">Microcystis aeruginosa PCC 7806SL</name>
    <dbReference type="NCBI Taxonomy" id="1903187"/>
    <lineage>
        <taxon>Bacteria</taxon>
        <taxon>Bacillati</taxon>
        <taxon>Cyanobacteriota</taxon>
        <taxon>Cyanophyceae</taxon>
        <taxon>Oscillatoriophycideae</taxon>
        <taxon>Chroococcales</taxon>
        <taxon>Microcystaceae</taxon>
        <taxon>Microcystis</taxon>
    </lineage>
</organism>